<evidence type="ECO:0000259" key="15">
    <source>
        <dbReference type="Pfam" id="PF00391"/>
    </source>
</evidence>
<evidence type="ECO:0000256" key="3">
    <source>
        <dbReference type="ARBA" id="ARBA00004742"/>
    </source>
</evidence>
<dbReference type="HOGENOM" id="CLU_011040_0_0_7"/>
<dbReference type="InterPro" id="IPR006319">
    <property type="entry name" value="PEP_synth"/>
</dbReference>
<keyword evidence="18" id="KW-1185">Reference proteome</keyword>
<keyword evidence="7" id="KW-0808">Transferase</keyword>
<evidence type="ECO:0000256" key="8">
    <source>
        <dbReference type="ARBA" id="ARBA00022723"/>
    </source>
</evidence>
<dbReference type="InterPro" id="IPR036637">
    <property type="entry name" value="Phosphohistidine_dom_sf"/>
</dbReference>
<dbReference type="UniPathway" id="UPA00138"/>
<comment type="function">
    <text evidence="2">Catalyzes the phosphorylation of pyruvate to phosphoenolpyruvate.</text>
</comment>
<dbReference type="STRING" id="706587.Desti_1171"/>
<dbReference type="Gene3D" id="3.30.470.20">
    <property type="entry name" value="ATP-grasp fold, B domain"/>
    <property type="match status" value="1"/>
</dbReference>
<keyword evidence="9" id="KW-0547">Nucleotide-binding</keyword>
<accession>I4C2U3</accession>
<feature type="domain" description="PEP-utilising enzyme mobile" evidence="15">
    <location>
        <begin position="489"/>
        <end position="557"/>
    </location>
</feature>
<evidence type="ECO:0000256" key="6">
    <source>
        <dbReference type="ARBA" id="ARBA00021623"/>
    </source>
</evidence>
<dbReference type="KEGG" id="dti:Desti_1171"/>
<dbReference type="GO" id="GO:0046872">
    <property type="term" value="F:metal ion binding"/>
    <property type="evidence" value="ECO:0007669"/>
    <property type="project" value="UniProtKB-KW"/>
</dbReference>
<keyword evidence="11" id="KW-0067">ATP-binding</keyword>
<dbReference type="SUPFAM" id="SSF52009">
    <property type="entry name" value="Phosphohistidine domain"/>
    <property type="match status" value="1"/>
</dbReference>
<proteinExistence type="inferred from homology"/>
<dbReference type="GO" id="GO:0006094">
    <property type="term" value="P:gluconeogenesis"/>
    <property type="evidence" value="ECO:0007669"/>
    <property type="project" value="UniProtKB-UniPathway"/>
</dbReference>
<dbReference type="Gene3D" id="3.30.1490.20">
    <property type="entry name" value="ATP-grasp fold, A domain"/>
    <property type="match status" value="1"/>
</dbReference>
<gene>
    <name evidence="17" type="ordered locus">Desti_1171</name>
</gene>
<dbReference type="EC" id="2.7.9.2" evidence="5"/>
<keyword evidence="10 17" id="KW-0418">Kinase</keyword>
<dbReference type="eggNOG" id="COG0574">
    <property type="taxonomic scope" value="Bacteria"/>
</dbReference>
<dbReference type="OrthoDB" id="9760711at2"/>
<comment type="similarity">
    <text evidence="4">Belongs to the PEP-utilizing enzyme family.</text>
</comment>
<evidence type="ECO:0000259" key="16">
    <source>
        <dbReference type="Pfam" id="PF01326"/>
    </source>
</evidence>
<evidence type="ECO:0000256" key="11">
    <source>
        <dbReference type="ARBA" id="ARBA00022840"/>
    </source>
</evidence>
<dbReference type="eggNOG" id="COG3848">
    <property type="taxonomic scope" value="Bacteria"/>
</dbReference>
<evidence type="ECO:0000313" key="18">
    <source>
        <dbReference type="Proteomes" id="UP000006055"/>
    </source>
</evidence>
<evidence type="ECO:0000256" key="2">
    <source>
        <dbReference type="ARBA" id="ARBA00002988"/>
    </source>
</evidence>
<evidence type="ECO:0000256" key="4">
    <source>
        <dbReference type="ARBA" id="ARBA00007837"/>
    </source>
</evidence>
<protein>
    <recommendedName>
        <fullName evidence="6">Phosphoenolpyruvate synthase</fullName>
        <ecNumber evidence="5">2.7.9.2</ecNumber>
    </recommendedName>
    <alternativeName>
        <fullName evidence="13">Pyruvate, water dikinase</fullName>
    </alternativeName>
</protein>
<evidence type="ECO:0000256" key="10">
    <source>
        <dbReference type="ARBA" id="ARBA00022777"/>
    </source>
</evidence>
<comment type="catalytic activity">
    <reaction evidence="14">
        <text>pyruvate + ATP + H2O = phosphoenolpyruvate + AMP + phosphate + 2 H(+)</text>
        <dbReference type="Rhea" id="RHEA:11364"/>
        <dbReference type="ChEBI" id="CHEBI:15361"/>
        <dbReference type="ChEBI" id="CHEBI:15377"/>
        <dbReference type="ChEBI" id="CHEBI:15378"/>
        <dbReference type="ChEBI" id="CHEBI:30616"/>
        <dbReference type="ChEBI" id="CHEBI:43474"/>
        <dbReference type="ChEBI" id="CHEBI:58702"/>
        <dbReference type="ChEBI" id="CHEBI:456215"/>
        <dbReference type="EC" id="2.7.9.2"/>
    </reaction>
</comment>
<evidence type="ECO:0000256" key="14">
    <source>
        <dbReference type="ARBA" id="ARBA00047700"/>
    </source>
</evidence>
<reference evidence="18" key="1">
    <citation type="submission" date="2012-06" db="EMBL/GenBank/DDBJ databases">
        <title>Complete sequence of chromosome of Desulfomonile tiedjei DSM 6799.</title>
        <authorList>
            <person name="Lucas S."/>
            <person name="Copeland A."/>
            <person name="Lapidus A."/>
            <person name="Glavina del Rio T."/>
            <person name="Dalin E."/>
            <person name="Tice H."/>
            <person name="Bruce D."/>
            <person name="Goodwin L."/>
            <person name="Pitluck S."/>
            <person name="Peters L."/>
            <person name="Ovchinnikova G."/>
            <person name="Zeytun A."/>
            <person name="Lu M."/>
            <person name="Kyrpides N."/>
            <person name="Mavromatis K."/>
            <person name="Ivanova N."/>
            <person name="Brettin T."/>
            <person name="Detter J.C."/>
            <person name="Han C."/>
            <person name="Larimer F."/>
            <person name="Land M."/>
            <person name="Hauser L."/>
            <person name="Markowitz V."/>
            <person name="Cheng J.-F."/>
            <person name="Hugenholtz P."/>
            <person name="Woyke T."/>
            <person name="Wu D."/>
            <person name="Spring S."/>
            <person name="Schroeder M."/>
            <person name="Brambilla E."/>
            <person name="Klenk H.-P."/>
            <person name="Eisen J.A."/>
        </authorList>
    </citation>
    <scope>NUCLEOTIDE SEQUENCE [LARGE SCALE GENOMIC DNA]</scope>
    <source>
        <strain evidence="18">ATCC 49306 / DSM 6799 / DCB-1</strain>
    </source>
</reference>
<keyword evidence="12" id="KW-0460">Magnesium</keyword>
<comment type="cofactor">
    <cofactor evidence="1">
        <name>Mg(2+)</name>
        <dbReference type="ChEBI" id="CHEBI:18420"/>
    </cofactor>
</comment>
<evidence type="ECO:0000256" key="12">
    <source>
        <dbReference type="ARBA" id="ARBA00022842"/>
    </source>
</evidence>
<dbReference type="Pfam" id="PF01326">
    <property type="entry name" value="PPDK_N"/>
    <property type="match status" value="1"/>
</dbReference>
<evidence type="ECO:0000313" key="17">
    <source>
        <dbReference type="EMBL" id="AFM23884.1"/>
    </source>
</evidence>
<dbReference type="PANTHER" id="PTHR43030">
    <property type="entry name" value="PHOSPHOENOLPYRUVATE SYNTHASE"/>
    <property type="match status" value="1"/>
</dbReference>
<dbReference type="EMBL" id="CP003360">
    <property type="protein sequence ID" value="AFM23884.1"/>
    <property type="molecule type" value="Genomic_DNA"/>
</dbReference>
<dbReference type="GO" id="GO:0008986">
    <property type="term" value="F:pyruvate, water dikinase activity"/>
    <property type="evidence" value="ECO:0007669"/>
    <property type="project" value="UniProtKB-EC"/>
</dbReference>
<evidence type="ECO:0000256" key="1">
    <source>
        <dbReference type="ARBA" id="ARBA00001946"/>
    </source>
</evidence>
<dbReference type="Proteomes" id="UP000006055">
    <property type="component" value="Chromosome"/>
</dbReference>
<dbReference type="InterPro" id="IPR002192">
    <property type="entry name" value="PPDK_AMP/ATP-bd"/>
</dbReference>
<keyword evidence="17" id="KW-0670">Pyruvate</keyword>
<dbReference type="Gene3D" id="3.50.30.10">
    <property type="entry name" value="Phosphohistidine domain"/>
    <property type="match status" value="1"/>
</dbReference>
<sequence length="884" mass="98033">MAGVVERIRNVFSRRKKERESLNIHELRVAFTSRYHNFKLLLTANNKALEIMSDLEKALEGNQTFGMSFIRSNCTAVLVNVFRMIKNLDELAPGKYSELYNSFKQIQEQINAVLAYKKHALGDSPVIPLESITADMVDQVGSKMANVAEIKNKIHIPVPSGFVISALAYDRFVQYNDLQTEIDRRIQAADTEKINDLYTLTSDIQQLIMRSTVPPDLENEILEAYRQVEAATYPDVKVSLRSSALGEDAAGTTFAGQFRTVLNVGAEHLIDAYKEVVASKYGLPAVSYRLARGIPDEDVAMCVGSMEMVDAQAGGVMYSSNPLNIRDRSIFIDAVWGLPKAVVDGNVAPDEYVISRDALEVIRKEIKQKELEFKCLPDEGVCRMEIAGEKAGLPCLTDEQAKMLASMAIILEDYYGSPQDIEWAVTANNSIYILQCRPLQQMDVPGKEQVPGIELENETVLARGGITASSGVGTGPVFIVRNDVDKLKFPSGSVLVTAQSLPRWAPLLSQAAAVVTELGGVAGHLANVAREFSVPALFGIPDVTNLLKNGDVITVDSDGRTVYAGCVNSLLDRKIPKKNLMEGSPVYETLQAVTAHITPLNLLDPDSTDFHPRKCETLHDITRFCHEKSVHEMFNFGKEHHFSERSSKQLVCHVPMQWWIINLDDGFKEDVEGKFVHLDNIISIPMIALWKGVISVPWEGPPPVDAGGLMSVMLQATTNPALDPAMSSPYAARNYFMISKNFLSLSSRFGFHFSTVEALVSDRAAENYISFSFKGGAADMPRRVRRAMFVANILERFGFRTEVKKDSSFARVEGMDQSYMEDSLKILGYLIIHTRQLDMVMNNDASIAKYRTKIIKDIESVVLADGRGNEIDCKDPNVSTENSP</sequence>
<evidence type="ECO:0000256" key="7">
    <source>
        <dbReference type="ARBA" id="ARBA00022679"/>
    </source>
</evidence>
<feature type="domain" description="Pyruvate phosphate dikinase AMP/ATP-binding" evidence="16">
    <location>
        <begin position="138"/>
        <end position="449"/>
    </location>
</feature>
<dbReference type="GO" id="GO:0005524">
    <property type="term" value="F:ATP binding"/>
    <property type="evidence" value="ECO:0007669"/>
    <property type="project" value="UniProtKB-KW"/>
</dbReference>
<dbReference type="AlphaFoldDB" id="I4C2U3"/>
<evidence type="ECO:0000256" key="5">
    <source>
        <dbReference type="ARBA" id="ARBA00011996"/>
    </source>
</evidence>
<dbReference type="InterPro" id="IPR008279">
    <property type="entry name" value="PEP-util_enz_mobile_dom"/>
</dbReference>
<evidence type="ECO:0000256" key="13">
    <source>
        <dbReference type="ARBA" id="ARBA00033470"/>
    </source>
</evidence>
<dbReference type="InterPro" id="IPR013815">
    <property type="entry name" value="ATP_grasp_subdomain_1"/>
</dbReference>
<dbReference type="PANTHER" id="PTHR43030:SF1">
    <property type="entry name" value="PHOSPHOENOLPYRUVATE SYNTHASE"/>
    <property type="match status" value="1"/>
</dbReference>
<name>I4C2U3_DESTA</name>
<evidence type="ECO:0000256" key="9">
    <source>
        <dbReference type="ARBA" id="ARBA00022741"/>
    </source>
</evidence>
<dbReference type="Pfam" id="PF00391">
    <property type="entry name" value="PEP-utilizers"/>
    <property type="match status" value="1"/>
</dbReference>
<dbReference type="PATRIC" id="fig|706587.4.peg.1335"/>
<keyword evidence="8" id="KW-0479">Metal-binding</keyword>
<comment type="pathway">
    <text evidence="3">Carbohydrate biosynthesis; gluconeogenesis.</text>
</comment>
<dbReference type="SUPFAM" id="SSF56059">
    <property type="entry name" value="Glutathione synthetase ATP-binding domain-like"/>
    <property type="match status" value="1"/>
</dbReference>
<organism evidence="17 18">
    <name type="scientific">Desulfomonile tiedjei (strain ATCC 49306 / DSM 6799 / DCB-1)</name>
    <dbReference type="NCBI Taxonomy" id="706587"/>
    <lineage>
        <taxon>Bacteria</taxon>
        <taxon>Pseudomonadati</taxon>
        <taxon>Thermodesulfobacteriota</taxon>
        <taxon>Desulfomonilia</taxon>
        <taxon>Desulfomonilales</taxon>
        <taxon>Desulfomonilaceae</taxon>
        <taxon>Desulfomonile</taxon>
    </lineage>
</organism>